<gene>
    <name evidence="2" type="ORF">BT63DRAFT_460586</name>
</gene>
<reference evidence="2" key="1">
    <citation type="journal article" date="2020" name="Stud. Mycol.">
        <title>101 Dothideomycetes genomes: a test case for predicting lifestyles and emergence of pathogens.</title>
        <authorList>
            <person name="Haridas S."/>
            <person name="Albert R."/>
            <person name="Binder M."/>
            <person name="Bloem J."/>
            <person name="Labutti K."/>
            <person name="Salamov A."/>
            <person name="Andreopoulos B."/>
            <person name="Baker S."/>
            <person name="Barry K."/>
            <person name="Bills G."/>
            <person name="Bluhm B."/>
            <person name="Cannon C."/>
            <person name="Castanera R."/>
            <person name="Culley D."/>
            <person name="Daum C."/>
            <person name="Ezra D."/>
            <person name="Gonzalez J."/>
            <person name="Henrissat B."/>
            <person name="Kuo A."/>
            <person name="Liang C."/>
            <person name="Lipzen A."/>
            <person name="Lutzoni F."/>
            <person name="Magnuson J."/>
            <person name="Mondo S."/>
            <person name="Nolan M."/>
            <person name="Ohm R."/>
            <person name="Pangilinan J."/>
            <person name="Park H.-J."/>
            <person name="Ramirez L."/>
            <person name="Alfaro M."/>
            <person name="Sun H."/>
            <person name="Tritt A."/>
            <person name="Yoshinaga Y."/>
            <person name="Zwiers L.-H."/>
            <person name="Turgeon B."/>
            <person name="Goodwin S."/>
            <person name="Spatafora J."/>
            <person name="Crous P."/>
            <person name="Grigoriev I."/>
        </authorList>
    </citation>
    <scope>NUCLEOTIDE SEQUENCE</scope>
    <source>
        <strain evidence="2">CBS 115976</strain>
    </source>
</reference>
<name>A0A6A6TX26_9PEZI</name>
<dbReference type="OrthoDB" id="2157530at2759"/>
<evidence type="ECO:0000313" key="3">
    <source>
        <dbReference type="Proteomes" id="UP000799302"/>
    </source>
</evidence>
<proteinExistence type="predicted"/>
<keyword evidence="3" id="KW-1185">Reference proteome</keyword>
<sequence>MATHITAHQNLLIHFASSRLRLDPWIPSVYAWTLEVLGFYLRMCSFQSPVAMANGPLSRPMLPMLLVATKPIRTHIMSNKGRLSNNQAYNESINRFYCLILWHMLILALHHQSSPIVSIRLNSFIDWPYKSTIVYFVIKVSIVSELGIAWKYEPVESALRLFHRTYRLVPFMLRLVFGDIVWSTPGHLGPLLAKAATMTAFFYLSSFLFEAIGNCLSMLYRGAIYFDRREWYWPVWEFAVCLSWYVGQQLKPSELSEHLDNRTRACSKQFEYTTLPADKDTIRLLLIHPRPPTSPLKCTLFETTISSLPQYEAISYCWGKPERNSEIVVNDRLLKVPANALEVLKNRSSVWEPKLVWLDSVCINQRDSVEKGRQVLLMTEIYEKASTVSVELLGTPDEEAIMNAMTYKASQLGVSPDCIESIWQMESGVKPHKTAVLKRFMANIAADVFEELYQSYWRCETTHERDMYDRFAPYRLSLSFDIFRQVLSNPWFERMWIVQEVALARGIRVRYEGIEIPWDHFIAVFDLINTKHRTTSLLLMDGLDISPEGEFTTDKTHRPIASATFDAIAEIRRRIQSKEELRLVELLERLRMFKATNDRDKIFAIHGLCSTKPNHLLEPDYSNSRTDESIFINVAECLVEEGDASRMLAAAGTPCRSKASPKSPMLMSGHLDLVQSSTVSGPNAYLLTKDLVLPSWVPDWTRMPAAAQLSFVEESIDYRAGGIRKMKAKVKNGVLHLEDGHIFDNIVELCDTWEYHTILDEAWEQSRIDKASDTIRLSITKILESPLAKSRYQGDKPLEEAFWRTAVGNRVFETNGSPAPPNLSDGFNQFKKSVYGPVKELAEAWGWKNDRDLHMSSMASFQRAVLKCWGGRRLCITSLGFIGAVPPSSELGDQIVIFAGMQTPSVLRGMAKHQHRYLGECYIHGIMNGEMLGPVCDGRHFEII</sequence>
<feature type="domain" description="Heterokaryon incompatibility" evidence="1">
    <location>
        <begin position="311"/>
        <end position="500"/>
    </location>
</feature>
<dbReference type="Pfam" id="PF26639">
    <property type="entry name" value="Het-6_barrel"/>
    <property type="match status" value="1"/>
</dbReference>
<dbReference type="InterPro" id="IPR010730">
    <property type="entry name" value="HET"/>
</dbReference>
<accession>A0A6A6TX26</accession>
<protein>
    <recommendedName>
        <fullName evidence="1">Heterokaryon incompatibility domain-containing protein</fullName>
    </recommendedName>
</protein>
<organism evidence="2 3">
    <name type="scientific">Microthyrium microscopicum</name>
    <dbReference type="NCBI Taxonomy" id="703497"/>
    <lineage>
        <taxon>Eukaryota</taxon>
        <taxon>Fungi</taxon>
        <taxon>Dikarya</taxon>
        <taxon>Ascomycota</taxon>
        <taxon>Pezizomycotina</taxon>
        <taxon>Dothideomycetes</taxon>
        <taxon>Dothideomycetes incertae sedis</taxon>
        <taxon>Microthyriales</taxon>
        <taxon>Microthyriaceae</taxon>
        <taxon>Microthyrium</taxon>
    </lineage>
</organism>
<dbReference type="AlphaFoldDB" id="A0A6A6TX26"/>
<dbReference type="Pfam" id="PF06985">
    <property type="entry name" value="HET"/>
    <property type="match status" value="1"/>
</dbReference>
<dbReference type="PANTHER" id="PTHR24148">
    <property type="entry name" value="ANKYRIN REPEAT DOMAIN-CONTAINING PROTEIN 39 HOMOLOG-RELATED"/>
    <property type="match status" value="1"/>
</dbReference>
<dbReference type="PANTHER" id="PTHR24148:SF64">
    <property type="entry name" value="HETEROKARYON INCOMPATIBILITY DOMAIN-CONTAINING PROTEIN"/>
    <property type="match status" value="1"/>
</dbReference>
<dbReference type="EMBL" id="MU004243">
    <property type="protein sequence ID" value="KAF2664280.1"/>
    <property type="molecule type" value="Genomic_DNA"/>
</dbReference>
<evidence type="ECO:0000313" key="2">
    <source>
        <dbReference type="EMBL" id="KAF2664280.1"/>
    </source>
</evidence>
<dbReference type="Proteomes" id="UP000799302">
    <property type="component" value="Unassembled WGS sequence"/>
</dbReference>
<dbReference type="InterPro" id="IPR052895">
    <property type="entry name" value="HetReg/Transcr_Mod"/>
</dbReference>
<evidence type="ECO:0000259" key="1">
    <source>
        <dbReference type="Pfam" id="PF06985"/>
    </source>
</evidence>